<dbReference type="Gene3D" id="3.40.50.720">
    <property type="entry name" value="NAD(P)-binding Rossmann-like Domain"/>
    <property type="match status" value="1"/>
</dbReference>
<gene>
    <name evidence="4" type="ORF">ENT99_00755</name>
    <name evidence="5" type="ORF">ENU64_01590</name>
</gene>
<dbReference type="Pfam" id="PF02254">
    <property type="entry name" value="TrkA_N"/>
    <property type="match status" value="1"/>
</dbReference>
<accession>A0A7J3MX47</accession>
<dbReference type="GO" id="GO:0006813">
    <property type="term" value="P:potassium ion transport"/>
    <property type="evidence" value="ECO:0007669"/>
    <property type="project" value="InterPro"/>
</dbReference>
<comment type="caution">
    <text evidence="5">The sequence shown here is derived from an EMBL/GenBank/DDBJ whole genome shotgun (WGS) entry which is preliminary data.</text>
</comment>
<proteinExistence type="predicted"/>
<evidence type="ECO:0000256" key="2">
    <source>
        <dbReference type="ARBA" id="ARBA00023065"/>
    </source>
</evidence>
<sequence>MRVIVVGAVDEIMELIRELIDKGHEVVVLDDDNTRIDRFVQELDVAVYLFSLFDLTTFMRAGMHKADIVLAVHPVDTVNVLVCIYAKSFAVPKIYAVVSSVHTANVLNKLGFAERVLVKSTSVRRSLIELIYGVRIIELDEKNYIVMLTLSDVNHLENKKVEEIEEQGAKVLAVLDSENNPINYDKDYVLKRGEKIIIKINKGSMEPLLFKYR</sequence>
<evidence type="ECO:0000313" key="5">
    <source>
        <dbReference type="EMBL" id="HGT98108.1"/>
    </source>
</evidence>
<evidence type="ECO:0000259" key="3">
    <source>
        <dbReference type="PROSITE" id="PS51201"/>
    </source>
</evidence>
<organism evidence="5">
    <name type="scientific">Ignisphaera aggregans</name>
    <dbReference type="NCBI Taxonomy" id="334771"/>
    <lineage>
        <taxon>Archaea</taxon>
        <taxon>Thermoproteota</taxon>
        <taxon>Thermoprotei</taxon>
        <taxon>Desulfurococcales</taxon>
        <taxon>Desulfurococcaceae</taxon>
        <taxon>Ignisphaera</taxon>
    </lineage>
</organism>
<name>A0A7J3MX47_9CREN</name>
<dbReference type="InterPro" id="IPR003148">
    <property type="entry name" value="RCK_N"/>
</dbReference>
<keyword evidence="2" id="KW-0406">Ion transport</keyword>
<protein>
    <submittedName>
        <fullName evidence="5">TrkA family potassium uptake protein</fullName>
    </submittedName>
</protein>
<dbReference type="PANTHER" id="PTHR43833:SF5">
    <property type="entry name" value="TRK SYSTEM POTASSIUM UPTAKE PROTEIN TRKA"/>
    <property type="match status" value="1"/>
</dbReference>
<dbReference type="InterPro" id="IPR050721">
    <property type="entry name" value="Trk_Ktr_HKT_K-transport"/>
</dbReference>
<dbReference type="PANTHER" id="PTHR43833">
    <property type="entry name" value="POTASSIUM CHANNEL PROTEIN 2-RELATED-RELATED"/>
    <property type="match status" value="1"/>
</dbReference>
<dbReference type="InterPro" id="IPR036291">
    <property type="entry name" value="NAD(P)-bd_dom_sf"/>
</dbReference>
<reference evidence="5" key="1">
    <citation type="journal article" date="2020" name="mSystems">
        <title>Genome- and Community-Level Interaction Insights into Carbon Utilization and Element Cycling Functions of Hydrothermarchaeota in Hydrothermal Sediment.</title>
        <authorList>
            <person name="Zhou Z."/>
            <person name="Liu Y."/>
            <person name="Xu W."/>
            <person name="Pan J."/>
            <person name="Luo Z.H."/>
            <person name="Li M."/>
        </authorList>
    </citation>
    <scope>NUCLEOTIDE SEQUENCE [LARGE SCALE GENOMIC DNA]</scope>
    <source>
        <strain evidence="4">SpSt-629</strain>
        <strain evidence="5">SpSt-688</strain>
    </source>
</reference>
<feature type="domain" description="RCK N-terminal" evidence="3">
    <location>
        <begin position="1"/>
        <end position="117"/>
    </location>
</feature>
<dbReference type="PROSITE" id="PS51201">
    <property type="entry name" value="RCK_N"/>
    <property type="match status" value="1"/>
</dbReference>
<dbReference type="EMBL" id="DTAU01000015">
    <property type="protein sequence ID" value="HFQ78218.1"/>
    <property type="molecule type" value="Genomic_DNA"/>
</dbReference>
<evidence type="ECO:0000256" key="1">
    <source>
        <dbReference type="ARBA" id="ARBA00022448"/>
    </source>
</evidence>
<dbReference type="EMBL" id="DTDH01000048">
    <property type="protein sequence ID" value="HGT98108.1"/>
    <property type="molecule type" value="Genomic_DNA"/>
</dbReference>
<dbReference type="AlphaFoldDB" id="A0A7J3MX47"/>
<evidence type="ECO:0000313" key="4">
    <source>
        <dbReference type="EMBL" id="HFQ78218.1"/>
    </source>
</evidence>
<keyword evidence="1" id="KW-0813">Transport</keyword>
<dbReference type="SUPFAM" id="SSF51735">
    <property type="entry name" value="NAD(P)-binding Rossmann-fold domains"/>
    <property type="match status" value="1"/>
</dbReference>